<name>A0A9C7PS51_9RHOD</name>
<proteinExistence type="predicted"/>
<evidence type="ECO:0000256" key="1">
    <source>
        <dbReference type="SAM" id="MobiDB-lite"/>
    </source>
</evidence>
<dbReference type="EMBL" id="BQMJ01000009">
    <property type="protein sequence ID" value="GJQ09530.1"/>
    <property type="molecule type" value="Genomic_DNA"/>
</dbReference>
<dbReference type="AlphaFoldDB" id="A0A9C7PS51"/>
<feature type="compositionally biased region" description="Basic and acidic residues" evidence="1">
    <location>
        <begin position="276"/>
        <end position="295"/>
    </location>
</feature>
<evidence type="ECO:0000313" key="3">
    <source>
        <dbReference type="Proteomes" id="UP001061958"/>
    </source>
</evidence>
<accession>A0A9C7PS51</accession>
<keyword evidence="3" id="KW-1185">Reference proteome</keyword>
<reference evidence="2" key="1">
    <citation type="journal article" date="2022" name="Proc. Natl. Acad. Sci. U.S.A.">
        <title>Life cycle and functional genomics of the unicellular red alga Galdieria for elucidating algal and plant evolution and industrial use.</title>
        <authorList>
            <person name="Hirooka S."/>
            <person name="Itabashi T."/>
            <person name="Ichinose T.M."/>
            <person name="Onuma R."/>
            <person name="Fujiwara T."/>
            <person name="Yamashita S."/>
            <person name="Jong L.W."/>
            <person name="Tomita R."/>
            <person name="Iwane A.H."/>
            <person name="Miyagishima S.Y."/>
        </authorList>
    </citation>
    <scope>NUCLEOTIDE SEQUENCE</scope>
    <source>
        <strain evidence="2">NBRC 102759</strain>
    </source>
</reference>
<gene>
    <name evidence="2" type="ORF">GpartN1_g1321.t1</name>
</gene>
<dbReference type="OrthoDB" id="10384326at2759"/>
<evidence type="ECO:0000313" key="2">
    <source>
        <dbReference type="EMBL" id="GJQ09530.1"/>
    </source>
</evidence>
<sequence length="301" mass="33560">MSDNSEGLGESEDEFTEFAEAKSGAETLVTSNEVFFQTDENTFSGNTFGVPEHLQSLLEVDSDSLYLTKVFSSLDDKERKDLFHWLMTEGNPFHYEEVTVGQPFSQLTMPDDAFYSILASSTRNSSTETEDHFTQVFQKFVQKHVSELEGTPQPADSLTIHLASALSSSDLSLQTLEAELPKEIAHIKERIAKIPLPNLYGKSGNREYLNRAPLAEMLAAERATSRALNDMEDSKQGSPETVHSDSGLEDIPSPRNWQLFVTSDSEESSDSSQSEKSGKVESSRHPEEVSQKEELYDVDLN</sequence>
<feature type="region of interest" description="Disordered" evidence="1">
    <location>
        <begin position="229"/>
        <end position="301"/>
    </location>
</feature>
<dbReference type="Proteomes" id="UP001061958">
    <property type="component" value="Unassembled WGS sequence"/>
</dbReference>
<reference evidence="2" key="2">
    <citation type="submission" date="2022-01" db="EMBL/GenBank/DDBJ databases">
        <authorList>
            <person name="Hirooka S."/>
            <person name="Miyagishima S.Y."/>
        </authorList>
    </citation>
    <scope>NUCLEOTIDE SEQUENCE</scope>
    <source>
        <strain evidence="2">NBRC 102759</strain>
    </source>
</reference>
<comment type="caution">
    <text evidence="2">The sequence shown here is derived from an EMBL/GenBank/DDBJ whole genome shotgun (WGS) entry which is preliminary data.</text>
</comment>
<organism evidence="2 3">
    <name type="scientific">Galdieria partita</name>
    <dbReference type="NCBI Taxonomy" id="83374"/>
    <lineage>
        <taxon>Eukaryota</taxon>
        <taxon>Rhodophyta</taxon>
        <taxon>Bangiophyceae</taxon>
        <taxon>Galdieriales</taxon>
        <taxon>Galdieriaceae</taxon>
        <taxon>Galdieria</taxon>
    </lineage>
</organism>
<protein>
    <submittedName>
        <fullName evidence="2">Uncharacterized protein</fullName>
    </submittedName>
</protein>